<dbReference type="Pfam" id="PF06458">
    <property type="entry name" value="MucBP"/>
    <property type="match status" value="1"/>
</dbReference>
<dbReference type="Gene3D" id="3.10.20.320">
    <property type="entry name" value="Putative peptidoglycan bound protein (lpxtg motif)"/>
    <property type="match status" value="1"/>
</dbReference>
<organism evidence="3 4">
    <name type="scientific">Weissella kandleri</name>
    <dbReference type="NCBI Taxonomy" id="1616"/>
    <lineage>
        <taxon>Bacteria</taxon>
        <taxon>Bacillati</taxon>
        <taxon>Bacillota</taxon>
        <taxon>Bacilli</taxon>
        <taxon>Lactobacillales</taxon>
        <taxon>Lactobacillaceae</taxon>
        <taxon>Weissella</taxon>
    </lineage>
</organism>
<dbReference type="EMBL" id="JQBP01000002">
    <property type="protein sequence ID" value="KRN75222.1"/>
    <property type="molecule type" value="Genomic_DNA"/>
</dbReference>
<dbReference type="InterPro" id="IPR009459">
    <property type="entry name" value="MucBP_dom"/>
</dbReference>
<evidence type="ECO:0000313" key="3">
    <source>
        <dbReference type="EMBL" id="KRN75222.1"/>
    </source>
</evidence>
<comment type="caution">
    <text evidence="3">The sequence shown here is derived from an EMBL/GenBank/DDBJ whole genome shotgun (WGS) entry which is preliminary data.</text>
</comment>
<dbReference type="STRING" id="1616.IV73_GL000377"/>
<evidence type="ECO:0000313" key="4">
    <source>
        <dbReference type="Proteomes" id="UP000051655"/>
    </source>
</evidence>
<name>A0A0R2JH85_9LACO</name>
<accession>A0A0R2JH85</accession>
<dbReference type="AlphaFoldDB" id="A0A0R2JH85"/>
<sequence>MELPLKGTPIWLYTKEVGTNRSLGLPQIIEGDLGKNYNLQAPVFEGYVVDHVNGSLKGHFTEDTQKIEIFYRAGEIAQIEQLEHYQVKILSETPTYAHPDTTQAPLDDLLTPGTTWPIVTRLATTKGVFWHQLIDSRWVLYDRKMMSIEKAPNAEEISKTEPQYRVSQVPVPDSSQYDWTPTEIEQAGRLTAEQDDQQVTVYSKPYGGKVNELNQNLTVLLTQVLEDPSGKTWYEIGGHGWIEAENVEHLTDDKGE</sequence>
<reference evidence="3 4" key="1">
    <citation type="journal article" date="2015" name="Genome Announc.">
        <title>Expanding the biotechnology potential of lactobacilli through comparative genomics of 213 strains and associated genera.</title>
        <authorList>
            <person name="Sun Z."/>
            <person name="Harris H.M."/>
            <person name="McCann A."/>
            <person name="Guo C."/>
            <person name="Argimon S."/>
            <person name="Zhang W."/>
            <person name="Yang X."/>
            <person name="Jeffery I.B."/>
            <person name="Cooney J.C."/>
            <person name="Kagawa T.F."/>
            <person name="Liu W."/>
            <person name="Song Y."/>
            <person name="Salvetti E."/>
            <person name="Wrobel A."/>
            <person name="Rasinkangas P."/>
            <person name="Parkhill J."/>
            <person name="Rea M.C."/>
            <person name="O'Sullivan O."/>
            <person name="Ritari J."/>
            <person name="Douillard F.P."/>
            <person name="Paul Ross R."/>
            <person name="Yang R."/>
            <person name="Briner A.E."/>
            <person name="Felis G.E."/>
            <person name="de Vos W.M."/>
            <person name="Barrangou R."/>
            <person name="Klaenhammer T.R."/>
            <person name="Caufield P.W."/>
            <person name="Cui Y."/>
            <person name="Zhang H."/>
            <person name="O'Toole P.W."/>
        </authorList>
    </citation>
    <scope>NUCLEOTIDE SEQUENCE [LARGE SCALE GENOMIC DNA]</scope>
    <source>
        <strain evidence="3 4">DSM 20593</strain>
    </source>
</reference>
<feature type="domain" description="MucBP" evidence="2">
    <location>
        <begin position="23"/>
        <end position="72"/>
    </location>
</feature>
<keyword evidence="4" id="KW-1185">Reference proteome</keyword>
<proteinExistence type="predicted"/>
<protein>
    <recommendedName>
        <fullName evidence="2">MucBP domain-containing protein</fullName>
    </recommendedName>
</protein>
<gene>
    <name evidence="3" type="ORF">IV73_GL000377</name>
</gene>
<dbReference type="RefSeq" id="WP_057753955.1">
    <property type="nucleotide sequence ID" value="NZ_JQBP01000002.1"/>
</dbReference>
<dbReference type="OrthoDB" id="2329985at2"/>
<keyword evidence="1" id="KW-0677">Repeat</keyword>
<evidence type="ECO:0000256" key="1">
    <source>
        <dbReference type="ARBA" id="ARBA00022737"/>
    </source>
</evidence>
<dbReference type="PATRIC" id="fig|1616.3.peg.389"/>
<dbReference type="Proteomes" id="UP000051655">
    <property type="component" value="Unassembled WGS sequence"/>
</dbReference>
<evidence type="ECO:0000259" key="2">
    <source>
        <dbReference type="Pfam" id="PF06458"/>
    </source>
</evidence>